<keyword evidence="3" id="KW-1185">Reference proteome</keyword>
<reference evidence="2 3" key="1">
    <citation type="submission" date="2018-12" db="EMBL/GenBank/DDBJ databases">
        <title>Flammeovirga pectinis sp. nov., isolated from the gut of the Korean scallop, Patinopecten yessoensis.</title>
        <authorList>
            <person name="Bae J.-W."/>
            <person name="Jeong Y.-S."/>
            <person name="Kang W."/>
        </authorList>
    </citation>
    <scope>NUCLEOTIDE SEQUENCE [LARGE SCALE GENOMIC DNA]</scope>
    <source>
        <strain evidence="2 3">L12M1</strain>
    </source>
</reference>
<name>A0A3Q9FLE6_9BACT</name>
<feature type="region of interest" description="Disordered" evidence="1">
    <location>
        <begin position="188"/>
        <end position="237"/>
    </location>
</feature>
<dbReference type="Pfam" id="PF14123">
    <property type="entry name" value="DUF4290"/>
    <property type="match status" value="1"/>
</dbReference>
<organism evidence="2 3">
    <name type="scientific">Flammeovirga pectinis</name>
    <dbReference type="NCBI Taxonomy" id="2494373"/>
    <lineage>
        <taxon>Bacteria</taxon>
        <taxon>Pseudomonadati</taxon>
        <taxon>Bacteroidota</taxon>
        <taxon>Cytophagia</taxon>
        <taxon>Cytophagales</taxon>
        <taxon>Flammeovirgaceae</taxon>
        <taxon>Flammeovirga</taxon>
    </lineage>
</organism>
<evidence type="ECO:0000256" key="1">
    <source>
        <dbReference type="SAM" id="MobiDB-lite"/>
    </source>
</evidence>
<feature type="compositionally biased region" description="Polar residues" evidence="1">
    <location>
        <begin position="193"/>
        <end position="205"/>
    </location>
</feature>
<dbReference type="Proteomes" id="UP000267268">
    <property type="component" value="Chromosome 1"/>
</dbReference>
<dbReference type="AlphaFoldDB" id="A0A3Q9FLE6"/>
<evidence type="ECO:0000313" key="2">
    <source>
        <dbReference type="EMBL" id="AZQ62348.1"/>
    </source>
</evidence>
<protein>
    <submittedName>
        <fullName evidence="2">DUF4290 domain-containing protein</fullName>
    </submittedName>
</protein>
<dbReference type="KEGG" id="fll:EI427_08875"/>
<dbReference type="OrthoDB" id="1466969at2"/>
<dbReference type="EMBL" id="CP034562">
    <property type="protein sequence ID" value="AZQ62348.1"/>
    <property type="molecule type" value="Genomic_DNA"/>
</dbReference>
<dbReference type="InterPro" id="IPR025632">
    <property type="entry name" value="DUF4290"/>
</dbReference>
<evidence type="ECO:0000313" key="3">
    <source>
        <dbReference type="Proteomes" id="UP000267268"/>
    </source>
</evidence>
<dbReference type="RefSeq" id="WP_126613761.1">
    <property type="nucleotide sequence ID" value="NZ_CP034562.1"/>
</dbReference>
<sequence>MRDEYTYNTGRTDIILKEYGRNIEQLVKFISSLDDKALRTQYAYTLIALMKQLHPIQKQLDDSQQRIWDHLQVMSDFELEIDSPYPSPTENMMFKKPRKVEYNQTHIRFKHFGKNLDLMVQSALEQVEQEAKEIAFTKIVHLMKSFYSAQVNDQIEDEVIINTLNTLAKGQINMREIKEKYPECFKNVKLPPSSGNNKGNMQGNTSSSHSNRSKNSNRSINNSNNNHNNNRRKKRRK</sequence>
<feature type="compositionally biased region" description="Low complexity" evidence="1">
    <location>
        <begin position="206"/>
        <end position="228"/>
    </location>
</feature>
<accession>A0A3Q9FLE6</accession>
<proteinExistence type="predicted"/>
<gene>
    <name evidence="2" type="ORF">EI427_08875</name>
</gene>